<dbReference type="PANTHER" id="PTHR11588">
    <property type="entry name" value="TUBULIN"/>
    <property type="match status" value="1"/>
</dbReference>
<dbReference type="InterPro" id="IPR017975">
    <property type="entry name" value="Tubulin_CS"/>
</dbReference>
<comment type="subunit">
    <text evidence="9">Dimer of alpha and beta chains. A typical microtubule is a hollow water-filled tube with an outer diameter of 25 nm and an inner diameter of 15 nM. Alpha-beta heterodimers associate head-to-tail to form protofilaments running lengthwise along the microtubule wall with the beta-tubulin subunit facing the microtubule plus end conferring a structural polarity. Microtubules usually have 13 protofilaments but different protofilament numbers can be found in some organisms and specialized cells.</text>
</comment>
<name>A0AAD6L666_9ROSI</name>
<dbReference type="SMART" id="SM00864">
    <property type="entry name" value="Tubulin"/>
    <property type="match status" value="1"/>
</dbReference>
<proteinExistence type="inferred from homology"/>
<feature type="domain" description="Tubulin/FtsZ GTPase" evidence="10">
    <location>
        <begin position="8"/>
        <end position="177"/>
    </location>
</feature>
<dbReference type="Gene3D" id="3.40.50.1440">
    <property type="entry name" value="Tubulin/FtsZ, GTPase domain"/>
    <property type="match status" value="1"/>
</dbReference>
<dbReference type="InterPro" id="IPR000217">
    <property type="entry name" value="Tubulin"/>
</dbReference>
<dbReference type="Proteomes" id="UP001164929">
    <property type="component" value="Chromosome 19"/>
</dbReference>
<dbReference type="InterPro" id="IPR008280">
    <property type="entry name" value="Tub_FtsZ_C"/>
</dbReference>
<dbReference type="InterPro" id="IPR002452">
    <property type="entry name" value="Alpha_tubulin"/>
</dbReference>
<reference evidence="11" key="1">
    <citation type="journal article" date="2023" name="Mol. Ecol. Resour.">
        <title>Chromosome-level genome assembly of a triploid poplar Populus alba 'Berolinensis'.</title>
        <authorList>
            <person name="Chen S."/>
            <person name="Yu Y."/>
            <person name="Wang X."/>
            <person name="Wang S."/>
            <person name="Zhang T."/>
            <person name="Zhou Y."/>
            <person name="He R."/>
            <person name="Meng N."/>
            <person name="Wang Y."/>
            <person name="Liu W."/>
            <person name="Liu Z."/>
            <person name="Liu J."/>
            <person name="Guo Q."/>
            <person name="Huang H."/>
            <person name="Sederoff R.R."/>
            <person name="Wang G."/>
            <person name="Qu G."/>
            <person name="Chen S."/>
        </authorList>
    </citation>
    <scope>NUCLEOTIDE SEQUENCE</scope>
    <source>
        <strain evidence="11">SC-2020</strain>
    </source>
</reference>
<evidence type="ECO:0000256" key="7">
    <source>
        <dbReference type="ARBA" id="ARBA00034296"/>
    </source>
</evidence>
<comment type="similarity">
    <text evidence="1 9">Belongs to the tubulin family.</text>
</comment>
<keyword evidence="6 9" id="KW-0342">GTP-binding</keyword>
<keyword evidence="3 9" id="KW-0547">Nucleotide-binding</keyword>
<keyword evidence="12" id="KW-1185">Reference proteome</keyword>
<evidence type="ECO:0000313" key="12">
    <source>
        <dbReference type="Proteomes" id="UP001164929"/>
    </source>
</evidence>
<dbReference type="PRINTS" id="PR01162">
    <property type="entry name" value="ALPHATUBULIN"/>
</dbReference>
<evidence type="ECO:0000256" key="8">
    <source>
        <dbReference type="ARBA" id="ARBA00049117"/>
    </source>
</evidence>
<dbReference type="InterPro" id="IPR036525">
    <property type="entry name" value="Tubulin/FtsZ_GTPase_sf"/>
</dbReference>
<gene>
    <name evidence="11" type="ORF">NC653_040458</name>
</gene>
<dbReference type="GO" id="GO:0005200">
    <property type="term" value="F:structural constituent of cytoskeleton"/>
    <property type="evidence" value="ECO:0007669"/>
    <property type="project" value="InterPro"/>
</dbReference>
<keyword evidence="4" id="KW-0378">Hydrolase</keyword>
<dbReference type="GO" id="GO:0005525">
    <property type="term" value="F:GTP binding"/>
    <property type="evidence" value="ECO:0007669"/>
    <property type="project" value="UniProtKB-UniRule"/>
</dbReference>
<dbReference type="GO" id="GO:0016787">
    <property type="term" value="F:hydrolase activity"/>
    <property type="evidence" value="ECO:0007669"/>
    <property type="project" value="UniProtKB-KW"/>
</dbReference>
<evidence type="ECO:0000256" key="3">
    <source>
        <dbReference type="ARBA" id="ARBA00022741"/>
    </source>
</evidence>
<dbReference type="EMBL" id="JAQIZT010000019">
    <property type="protein sequence ID" value="KAJ6951097.1"/>
    <property type="molecule type" value="Genomic_DNA"/>
</dbReference>
<dbReference type="InterPro" id="IPR018316">
    <property type="entry name" value="Tubulin/FtsZ_2-layer-sand-dom"/>
</dbReference>
<dbReference type="Gene3D" id="3.30.1330.20">
    <property type="entry name" value="Tubulin/FtsZ, C-terminal domain"/>
    <property type="match status" value="1"/>
</dbReference>
<dbReference type="Pfam" id="PF00091">
    <property type="entry name" value="Tubulin"/>
    <property type="match status" value="1"/>
</dbReference>
<evidence type="ECO:0000256" key="9">
    <source>
        <dbReference type="RuleBase" id="RU000352"/>
    </source>
</evidence>
<keyword evidence="5" id="KW-0460">Magnesium</keyword>
<evidence type="ECO:0000256" key="4">
    <source>
        <dbReference type="ARBA" id="ARBA00022801"/>
    </source>
</evidence>
<organism evidence="11 12">
    <name type="scientific">Populus alba x Populus x berolinensis</name>
    <dbReference type="NCBI Taxonomy" id="444605"/>
    <lineage>
        <taxon>Eukaryota</taxon>
        <taxon>Viridiplantae</taxon>
        <taxon>Streptophyta</taxon>
        <taxon>Embryophyta</taxon>
        <taxon>Tracheophyta</taxon>
        <taxon>Spermatophyta</taxon>
        <taxon>Magnoliopsida</taxon>
        <taxon>eudicotyledons</taxon>
        <taxon>Gunneridae</taxon>
        <taxon>Pentapetalae</taxon>
        <taxon>rosids</taxon>
        <taxon>fabids</taxon>
        <taxon>Malpighiales</taxon>
        <taxon>Salicaceae</taxon>
        <taxon>Saliceae</taxon>
        <taxon>Populus</taxon>
    </lineage>
</organism>
<dbReference type="InterPro" id="IPR003008">
    <property type="entry name" value="Tubulin_FtsZ_GTPase"/>
</dbReference>
<comment type="catalytic activity">
    <reaction evidence="8">
        <text>GTP + H2O = GDP + phosphate + H(+)</text>
        <dbReference type="Rhea" id="RHEA:19669"/>
        <dbReference type="ChEBI" id="CHEBI:15377"/>
        <dbReference type="ChEBI" id="CHEBI:15378"/>
        <dbReference type="ChEBI" id="CHEBI:37565"/>
        <dbReference type="ChEBI" id="CHEBI:43474"/>
        <dbReference type="ChEBI" id="CHEBI:58189"/>
    </reaction>
    <physiologicalReaction direction="left-to-right" evidence="8">
        <dbReference type="Rhea" id="RHEA:19670"/>
    </physiologicalReaction>
</comment>
<evidence type="ECO:0000256" key="6">
    <source>
        <dbReference type="ARBA" id="ARBA00023134"/>
    </source>
</evidence>
<dbReference type="InterPro" id="IPR037103">
    <property type="entry name" value="Tubulin/FtsZ-like_C"/>
</dbReference>
<protein>
    <recommendedName>
        <fullName evidence="9">Tubulin alpha chain</fullName>
    </recommendedName>
</protein>
<dbReference type="SUPFAM" id="SSF55307">
    <property type="entry name" value="Tubulin C-terminal domain-like"/>
    <property type="match status" value="1"/>
</dbReference>
<dbReference type="SUPFAM" id="SSF52490">
    <property type="entry name" value="Tubulin nucleotide-binding domain-like"/>
    <property type="match status" value="1"/>
</dbReference>
<dbReference type="PROSITE" id="PS00227">
    <property type="entry name" value="TUBULIN"/>
    <property type="match status" value="1"/>
</dbReference>
<evidence type="ECO:0000313" key="11">
    <source>
        <dbReference type="EMBL" id="KAJ6951097.1"/>
    </source>
</evidence>
<evidence type="ECO:0000256" key="1">
    <source>
        <dbReference type="ARBA" id="ARBA00009636"/>
    </source>
</evidence>
<evidence type="ECO:0000256" key="5">
    <source>
        <dbReference type="ARBA" id="ARBA00022842"/>
    </source>
</evidence>
<sequence length="252" mass="27922">MILSIPSSAKLVQESMCQELYFLISNLLSLMKSEVGLTDSFFHPEQLISGKEDAANNFARGHYTVGREIVDLCLDRVRKLADNCTGLQGFLVFSAVGGGTGSGLGSLLLERLSVDYGKKSKLGFTIYPSPQVSTAVVEPYKQRSLDIERPTYTNFEPFDFPNYLIFDDFLELPRLTMSRFQFLRSQVLCLNPQDVNSAVSTIKTKRTVQFVDWCPTGFKCGINYQPPTVVPGGDLAKVQRAVCMISNNTASS</sequence>
<comment type="function">
    <text evidence="7 9">Tubulin is the major constituent of microtubules, a cylinder consisting of laterally associated linear protofilaments composed of alpha- and beta-tubulin heterodimers. Microtubules grow by the addition of GTP-tubulin dimers to the microtubule end, where a stabilizing cap forms. Below the cap, tubulin dimers are in GDP-bound state, owing to GTPase activity of alpha-tubulin.</text>
</comment>
<evidence type="ECO:0000259" key="10">
    <source>
        <dbReference type="SMART" id="SM00864"/>
    </source>
</evidence>
<evidence type="ECO:0000256" key="2">
    <source>
        <dbReference type="ARBA" id="ARBA00022701"/>
    </source>
</evidence>
<dbReference type="GO" id="GO:0007017">
    <property type="term" value="P:microtubule-based process"/>
    <property type="evidence" value="ECO:0007669"/>
    <property type="project" value="InterPro"/>
</dbReference>
<dbReference type="PRINTS" id="PR01161">
    <property type="entry name" value="TUBULIN"/>
</dbReference>
<accession>A0AAD6L666</accession>
<dbReference type="GO" id="GO:0005874">
    <property type="term" value="C:microtubule"/>
    <property type="evidence" value="ECO:0007669"/>
    <property type="project" value="UniProtKB-KW"/>
</dbReference>
<keyword evidence="2 9" id="KW-0493">Microtubule</keyword>
<dbReference type="AlphaFoldDB" id="A0AAD6L666"/>
<comment type="caution">
    <text evidence="11">The sequence shown here is derived from an EMBL/GenBank/DDBJ whole genome shotgun (WGS) entry which is preliminary data.</text>
</comment>
<dbReference type="Pfam" id="PF03953">
    <property type="entry name" value="Tubulin_C"/>
    <property type="match status" value="1"/>
</dbReference>